<dbReference type="AlphaFoldDB" id="A0A929A0S1"/>
<dbReference type="Proteomes" id="UP000615026">
    <property type="component" value="Unassembled WGS sequence"/>
</dbReference>
<sequence>MLQNLLSVALVIVSPIFSESIFSEETGKFEDRNEAITDATELIAQEIPAVQEGGFVFEFLGCETTPNTDVPLTCNFMVENTRDSERTLRLYGSSSNRSNYFSRVIDAGGNEIFASSARLGNSSRTGYA</sequence>
<gene>
    <name evidence="1" type="ORF">IQ260_30375</name>
</gene>
<protein>
    <submittedName>
        <fullName evidence="1">Uncharacterized protein</fullName>
    </submittedName>
</protein>
<evidence type="ECO:0000313" key="2">
    <source>
        <dbReference type="Proteomes" id="UP000615026"/>
    </source>
</evidence>
<keyword evidence="2" id="KW-1185">Reference proteome</keyword>
<accession>A0A929A0S1</accession>
<organism evidence="1 2">
    <name type="scientific">Leptolyngbya cf. ectocarpi LEGE 11479</name>
    <dbReference type="NCBI Taxonomy" id="1828722"/>
    <lineage>
        <taxon>Bacteria</taxon>
        <taxon>Bacillati</taxon>
        <taxon>Cyanobacteriota</taxon>
        <taxon>Cyanophyceae</taxon>
        <taxon>Leptolyngbyales</taxon>
        <taxon>Leptolyngbyaceae</taxon>
        <taxon>Leptolyngbya group</taxon>
        <taxon>Leptolyngbya</taxon>
    </lineage>
</organism>
<name>A0A929A0S1_LEPEC</name>
<comment type="caution">
    <text evidence="1">The sequence shown here is derived from an EMBL/GenBank/DDBJ whole genome shotgun (WGS) entry which is preliminary data.</text>
</comment>
<proteinExistence type="predicted"/>
<dbReference type="RefSeq" id="WP_193996764.1">
    <property type="nucleotide sequence ID" value="NZ_JADEXP010000602.1"/>
</dbReference>
<reference evidence="1" key="1">
    <citation type="submission" date="2020-10" db="EMBL/GenBank/DDBJ databases">
        <authorList>
            <person name="Castelo-Branco R."/>
            <person name="Eusebio N."/>
            <person name="Adriana R."/>
            <person name="Vieira A."/>
            <person name="Brugerolle De Fraissinette N."/>
            <person name="Rezende De Castro R."/>
            <person name="Schneider M.P."/>
            <person name="Vasconcelos V."/>
            <person name="Leao P.N."/>
        </authorList>
    </citation>
    <scope>NUCLEOTIDE SEQUENCE</scope>
    <source>
        <strain evidence="1">LEGE 11479</strain>
    </source>
</reference>
<dbReference type="EMBL" id="JADEXP010000602">
    <property type="protein sequence ID" value="MBE9070947.1"/>
    <property type="molecule type" value="Genomic_DNA"/>
</dbReference>
<feature type="non-terminal residue" evidence="1">
    <location>
        <position position="128"/>
    </location>
</feature>
<evidence type="ECO:0000313" key="1">
    <source>
        <dbReference type="EMBL" id="MBE9070947.1"/>
    </source>
</evidence>